<evidence type="ECO:0000259" key="3">
    <source>
        <dbReference type="Pfam" id="PF25583"/>
    </source>
</evidence>
<dbReference type="InterPro" id="IPR028349">
    <property type="entry name" value="PafC-like"/>
</dbReference>
<dbReference type="InterPro" id="IPR043839">
    <property type="entry name" value="PafC_HTH"/>
</dbReference>
<dbReference type="PANTHER" id="PTHR34580:SF1">
    <property type="entry name" value="PROTEIN PAFC"/>
    <property type="match status" value="1"/>
</dbReference>
<dbReference type="PROSITE" id="PS52050">
    <property type="entry name" value="WYL"/>
    <property type="match status" value="1"/>
</dbReference>
<gene>
    <name evidence="4" type="ORF">SAMN04488554_1470</name>
</gene>
<dbReference type="Pfam" id="PF19187">
    <property type="entry name" value="HTH_PafC"/>
    <property type="match status" value="1"/>
</dbReference>
<dbReference type="STRING" id="648782.SAMN04488554_1470"/>
<evidence type="ECO:0000313" key="5">
    <source>
        <dbReference type="Proteomes" id="UP000199220"/>
    </source>
</evidence>
<dbReference type="GO" id="GO:0000502">
    <property type="term" value="C:proteasome complex"/>
    <property type="evidence" value="ECO:0007669"/>
    <property type="project" value="UniProtKB-KW"/>
</dbReference>
<dbReference type="AlphaFoldDB" id="A0A1H5FWK5"/>
<name>A0A1H5FWK5_9MICO</name>
<feature type="domain" description="WCX" evidence="3">
    <location>
        <begin position="243"/>
        <end position="317"/>
    </location>
</feature>
<dbReference type="RefSeq" id="WP_089772323.1">
    <property type="nucleotide sequence ID" value="NZ_FNTX01000001.1"/>
</dbReference>
<evidence type="ECO:0000313" key="4">
    <source>
        <dbReference type="EMBL" id="SEE07850.1"/>
    </source>
</evidence>
<dbReference type="Proteomes" id="UP000199220">
    <property type="component" value="Unassembled WGS sequence"/>
</dbReference>
<keyword evidence="4" id="KW-0647">Proteasome</keyword>
<evidence type="ECO:0000259" key="2">
    <source>
        <dbReference type="Pfam" id="PF19187"/>
    </source>
</evidence>
<dbReference type="InterPro" id="IPR051534">
    <property type="entry name" value="CBASS_pafABC_assoc_protein"/>
</dbReference>
<evidence type="ECO:0000259" key="1">
    <source>
        <dbReference type="Pfam" id="PF13280"/>
    </source>
</evidence>
<dbReference type="PIRSF" id="PIRSF016838">
    <property type="entry name" value="PafC"/>
    <property type="match status" value="1"/>
</dbReference>
<dbReference type="PANTHER" id="PTHR34580">
    <property type="match status" value="1"/>
</dbReference>
<dbReference type="InterPro" id="IPR026881">
    <property type="entry name" value="WYL_dom"/>
</dbReference>
<protein>
    <submittedName>
        <fullName evidence="4">Proteasome accessory factor C</fullName>
    </submittedName>
</protein>
<feature type="domain" description="PafC HTH" evidence="2">
    <location>
        <begin position="7"/>
        <end position="123"/>
    </location>
</feature>
<keyword evidence="5" id="KW-1185">Reference proteome</keyword>
<proteinExistence type="predicted"/>
<reference evidence="5" key="1">
    <citation type="submission" date="2016-10" db="EMBL/GenBank/DDBJ databases">
        <authorList>
            <person name="Varghese N."/>
            <person name="Submissions S."/>
        </authorList>
    </citation>
    <scope>NUCLEOTIDE SEQUENCE [LARGE SCALE GENOMIC DNA]</scope>
    <source>
        <strain evidence="5">DSM 21368</strain>
    </source>
</reference>
<accession>A0A1H5FWK5</accession>
<dbReference type="Pfam" id="PF13280">
    <property type="entry name" value="WYL"/>
    <property type="match status" value="1"/>
</dbReference>
<feature type="domain" description="WYL" evidence="1">
    <location>
        <begin position="152"/>
        <end position="217"/>
    </location>
</feature>
<dbReference type="EMBL" id="FNTX01000001">
    <property type="protein sequence ID" value="SEE07850.1"/>
    <property type="molecule type" value="Genomic_DNA"/>
</dbReference>
<organism evidence="4 5">
    <name type="scientific">Ruania alba</name>
    <dbReference type="NCBI Taxonomy" id="648782"/>
    <lineage>
        <taxon>Bacteria</taxon>
        <taxon>Bacillati</taxon>
        <taxon>Actinomycetota</taxon>
        <taxon>Actinomycetes</taxon>
        <taxon>Micrococcales</taxon>
        <taxon>Ruaniaceae</taxon>
        <taxon>Ruania</taxon>
    </lineage>
</organism>
<dbReference type="InterPro" id="IPR057727">
    <property type="entry name" value="WCX_dom"/>
</dbReference>
<dbReference type="OrthoDB" id="3268930at2"/>
<sequence length="332" mass="35786">MAETAGDRVVRMLALIAYLDDHPGVPVEQVAEHFGVSVGQVLMDVDTLWVSGTPGYMHDDLIDFAADDHERNILTLTDARGMDQPLRLGPQEALALLTALRSLQETPGLADDAVLSSTADKLARAAGAAAQAAESVDVRVGDTSRPDVSARLSLVRDALRAGRQLRLRYVSAADTVSERTVDPLQLLTDSDQWFLLAWCHRATDVRQFRLDRMLEATPLDAPVGEHPHVTLPGSAEPPLTAARWQVRLVLSSRARWVAEQYPVSTVTDLDDGRFAVVLDVVDLAWLHNLVLGLGPDVHEVEPADVADGIAARGRAALAAYAAAGLLDDVDVP</sequence>
<dbReference type="Pfam" id="PF25583">
    <property type="entry name" value="WCX"/>
    <property type="match status" value="1"/>
</dbReference>